<evidence type="ECO:0000313" key="2">
    <source>
        <dbReference type="Proteomes" id="UP000324800"/>
    </source>
</evidence>
<comment type="caution">
    <text evidence="1">The sequence shown here is derived from an EMBL/GenBank/DDBJ whole genome shotgun (WGS) entry which is preliminary data.</text>
</comment>
<dbReference type="InterPro" id="IPR016024">
    <property type="entry name" value="ARM-type_fold"/>
</dbReference>
<dbReference type="Gene3D" id="1.25.10.10">
    <property type="entry name" value="Leucine-rich Repeat Variant"/>
    <property type="match status" value="1"/>
</dbReference>
<sequence length="392" mass="44588">VKIFGKIQSEAKNIIDQLKQEKKYFPTILRLFGSSFTEVLSEAYDLIAYDFAVGADLAQKNSPNLIFQEISECGGIEILFDLFQRNLNQKSRDDAANLLTMLFIHSEFQNALMRKEIIDYYINPLINSNSNGQSIEHLSLTDLAQVAGNHPDILKDNFIAKAVQVMFQTSDVFLFDFLEIIINAGTQSTLEQIKQEISVAKIKELYQHKDSDIQEKLQIKQENKIRDVFEKCGGMIKLIQIFQSNIYKNKLIVQYSIVAIGLLHKAMKVPDGLGFAVIDELKQMSEYGGDLEIVRLSAIVLSMLAESEQNHSDIITDGLSRIISRYITRFDQKIKYQGLVFILSLLNFGSEQTKLKVKQGVSLSDIRDLIGNRDQNIVMTAQLLDQWLQFIS</sequence>
<name>A0A5J4U7Y4_9EUKA</name>
<dbReference type="AlphaFoldDB" id="A0A5J4U7Y4"/>
<dbReference type="InterPro" id="IPR011989">
    <property type="entry name" value="ARM-like"/>
</dbReference>
<evidence type="ECO:0000313" key="1">
    <source>
        <dbReference type="EMBL" id="KAA6366072.1"/>
    </source>
</evidence>
<accession>A0A5J4U7Y4</accession>
<protein>
    <submittedName>
        <fullName evidence="1">Uncharacterized protein</fullName>
    </submittedName>
</protein>
<organism evidence="1 2">
    <name type="scientific">Streblomastix strix</name>
    <dbReference type="NCBI Taxonomy" id="222440"/>
    <lineage>
        <taxon>Eukaryota</taxon>
        <taxon>Metamonada</taxon>
        <taxon>Preaxostyla</taxon>
        <taxon>Oxymonadida</taxon>
        <taxon>Streblomastigidae</taxon>
        <taxon>Streblomastix</taxon>
    </lineage>
</organism>
<dbReference type="EMBL" id="SNRW01019768">
    <property type="protein sequence ID" value="KAA6366072.1"/>
    <property type="molecule type" value="Genomic_DNA"/>
</dbReference>
<dbReference type="Proteomes" id="UP000324800">
    <property type="component" value="Unassembled WGS sequence"/>
</dbReference>
<reference evidence="1 2" key="1">
    <citation type="submission" date="2019-03" db="EMBL/GenBank/DDBJ databases">
        <title>Single cell metagenomics reveals metabolic interactions within the superorganism composed of flagellate Streblomastix strix and complex community of Bacteroidetes bacteria on its surface.</title>
        <authorList>
            <person name="Treitli S.C."/>
            <person name="Kolisko M."/>
            <person name="Husnik F."/>
            <person name="Keeling P."/>
            <person name="Hampl V."/>
        </authorList>
    </citation>
    <scope>NUCLEOTIDE SEQUENCE [LARGE SCALE GENOMIC DNA]</scope>
    <source>
        <strain evidence="1">ST1C</strain>
    </source>
</reference>
<proteinExistence type="predicted"/>
<dbReference type="SUPFAM" id="SSF48371">
    <property type="entry name" value="ARM repeat"/>
    <property type="match status" value="1"/>
</dbReference>
<feature type="non-terminal residue" evidence="1">
    <location>
        <position position="1"/>
    </location>
</feature>
<gene>
    <name evidence="1" type="ORF">EZS28_038401</name>
</gene>